<keyword evidence="2" id="KW-1185">Reference proteome</keyword>
<gene>
    <name evidence="1" type="ORF">CVV65_01640</name>
</gene>
<name>A0A2K8N5T8_9BACL</name>
<evidence type="ECO:0008006" key="3">
    <source>
        <dbReference type="Google" id="ProtNLM"/>
    </source>
</evidence>
<reference evidence="2" key="1">
    <citation type="submission" date="2017-11" db="EMBL/GenBank/DDBJ databases">
        <title>Complete Genome Sequence of Kyrpidia sp. Strain EA-1, a thermophilic, hydrogen-oxidizing Bacterium, isolated from the Azores.</title>
        <authorList>
            <person name="Reiner J.E."/>
            <person name="Lapp C.J."/>
            <person name="Bunk B."/>
            <person name="Gescher J."/>
        </authorList>
    </citation>
    <scope>NUCLEOTIDE SEQUENCE [LARGE SCALE GENOMIC DNA]</scope>
    <source>
        <strain evidence="2">EA-1</strain>
    </source>
</reference>
<accession>A0A2K8N5T8</accession>
<dbReference type="RefSeq" id="WP_100666669.1">
    <property type="nucleotide sequence ID" value="NZ_CP024955.1"/>
</dbReference>
<evidence type="ECO:0000313" key="1">
    <source>
        <dbReference type="EMBL" id="ATY83832.1"/>
    </source>
</evidence>
<evidence type="ECO:0000313" key="2">
    <source>
        <dbReference type="Proteomes" id="UP000231932"/>
    </source>
</evidence>
<organism evidence="1 2">
    <name type="scientific">Kyrpidia spormannii</name>
    <dbReference type="NCBI Taxonomy" id="2055160"/>
    <lineage>
        <taxon>Bacteria</taxon>
        <taxon>Bacillati</taxon>
        <taxon>Bacillota</taxon>
        <taxon>Bacilli</taxon>
        <taxon>Bacillales</taxon>
        <taxon>Alicyclobacillaceae</taxon>
        <taxon>Kyrpidia</taxon>
    </lineage>
</organism>
<proteinExistence type="predicted"/>
<dbReference type="AlphaFoldDB" id="A0A2K8N5T8"/>
<sequence>MEAEIKSHRPRWPETAIFWGGGATASLGMKTTVQLAKSIWTLADRNLTLEERVRSAFGNWIDDRYGHVIRDLLLILGDDSMPLGIEAGKRQFAAHTETDIMEIVQYLRVTYDWATLREVIHACPIRRGESPDGQYVPIQDIFNVLDLHIGSGLGFRVPGHGQSPGMFIRPDRLRHARNALILLFLLLHSLGYQELIHNKQSVLKTFEQFATVLYDLMIEEGLRLAREGKPLQERNFYLFSYSVISMNWDPLLLWLMLNCHKRGNNSVHAPYVGNPPQKLKLFLDIGALSGVRQVDGKTPDIWYSFNETVVQRINDPEHVTGRRARVGKFFFPHGSSSSRECPNCGKVVVCLGDEWSLQSPGIFPPLPLPGLQFGFRAKSREEVMARRVRGCFDGVQCPFCGEITELKDTPLILQTNFKGGHGPSLEQIQRDMRASLEGARHLVFLGYSVPPDDFIYRSVFTARKNHAESVYCSVVVGYDPSAPDKWLIGDELKAHIQRVSERSGIDMSFVQMVESMWSIFGMQYVRAYARGIPDVFLDPGSQIVSADRVRELLYPANGFAPGVFPSHQVVRN</sequence>
<dbReference type="OrthoDB" id="1873312at2"/>
<dbReference type="EMBL" id="CP024955">
    <property type="protein sequence ID" value="ATY83832.1"/>
    <property type="molecule type" value="Genomic_DNA"/>
</dbReference>
<dbReference type="Proteomes" id="UP000231932">
    <property type="component" value="Chromosome"/>
</dbReference>
<dbReference type="KEGG" id="kyr:CVV65_01640"/>
<protein>
    <recommendedName>
        <fullName evidence="3">SIR2-like domain-containing protein</fullName>
    </recommendedName>
</protein>